<dbReference type="Proteomes" id="UP000006695">
    <property type="component" value="Chromosome"/>
</dbReference>
<dbReference type="STRING" id="351605.Gura_2422"/>
<organism evidence="1 2">
    <name type="scientific">Geotalea uraniireducens (strain Rf4)</name>
    <name type="common">Geobacter uraniireducens</name>
    <dbReference type="NCBI Taxonomy" id="351605"/>
    <lineage>
        <taxon>Bacteria</taxon>
        <taxon>Pseudomonadati</taxon>
        <taxon>Thermodesulfobacteriota</taxon>
        <taxon>Desulfuromonadia</taxon>
        <taxon>Geobacterales</taxon>
        <taxon>Geobacteraceae</taxon>
        <taxon>Geotalea</taxon>
    </lineage>
</organism>
<dbReference type="HOGENOM" id="CLU_114601_5_3_7"/>
<dbReference type="RefSeq" id="WP_011939291.1">
    <property type="nucleotide sequence ID" value="NC_009483.1"/>
</dbReference>
<dbReference type="AlphaFoldDB" id="A5G483"/>
<dbReference type="InterPro" id="IPR003749">
    <property type="entry name" value="ThiS/MoaD-like"/>
</dbReference>
<dbReference type="InterPro" id="IPR016155">
    <property type="entry name" value="Mopterin_synth/thiamin_S_b"/>
</dbReference>
<dbReference type="OrthoDB" id="9801945at2"/>
<proteinExistence type="predicted"/>
<dbReference type="KEGG" id="gur:Gura_2422"/>
<dbReference type="Pfam" id="PF02597">
    <property type="entry name" value="ThiS"/>
    <property type="match status" value="1"/>
</dbReference>
<dbReference type="SUPFAM" id="SSF54285">
    <property type="entry name" value="MoaD/ThiS"/>
    <property type="match status" value="1"/>
</dbReference>
<dbReference type="Gene3D" id="3.10.20.30">
    <property type="match status" value="1"/>
</dbReference>
<evidence type="ECO:0000313" key="2">
    <source>
        <dbReference type="Proteomes" id="UP000006695"/>
    </source>
</evidence>
<gene>
    <name evidence="1" type="ordered locus">Gura_2422</name>
</gene>
<keyword evidence="2" id="KW-1185">Reference proteome</keyword>
<accession>A5G483</accession>
<reference evidence="1 2" key="1">
    <citation type="submission" date="2007-05" db="EMBL/GenBank/DDBJ databases">
        <title>Complete sequence of Geobacter uraniireducens Rf4.</title>
        <authorList>
            <consortium name="US DOE Joint Genome Institute"/>
            <person name="Copeland A."/>
            <person name="Lucas S."/>
            <person name="Lapidus A."/>
            <person name="Barry K."/>
            <person name="Detter J.C."/>
            <person name="Glavina del Rio T."/>
            <person name="Hammon N."/>
            <person name="Israni S."/>
            <person name="Dalin E."/>
            <person name="Tice H."/>
            <person name="Pitluck S."/>
            <person name="Chertkov O."/>
            <person name="Brettin T."/>
            <person name="Bruce D."/>
            <person name="Han C."/>
            <person name="Schmutz J."/>
            <person name="Larimer F."/>
            <person name="Land M."/>
            <person name="Hauser L."/>
            <person name="Kyrpides N."/>
            <person name="Mikhailova N."/>
            <person name="Shelobolina E."/>
            <person name="Aklujkar M."/>
            <person name="Lovley D."/>
            <person name="Richardson P."/>
        </authorList>
    </citation>
    <scope>NUCLEOTIDE SEQUENCE [LARGE SCALE GENOMIC DNA]</scope>
    <source>
        <strain evidence="1 2">Rf4</strain>
    </source>
</reference>
<protein>
    <submittedName>
        <fullName evidence="1">ThiamineS protein</fullName>
    </submittedName>
</protein>
<sequence length="74" mass="8167">MHITVKLFATFRNGRFKVAQQEHPDGTDCRKIVLELGLTEEEIGIILVNSRHATLDHLLQDGDTLALFPLVGGG</sequence>
<name>A5G483_GEOUR</name>
<dbReference type="EMBL" id="CP000698">
    <property type="protein sequence ID" value="ABQ26601.1"/>
    <property type="molecule type" value="Genomic_DNA"/>
</dbReference>
<evidence type="ECO:0000313" key="1">
    <source>
        <dbReference type="EMBL" id="ABQ26601.1"/>
    </source>
</evidence>
<dbReference type="InterPro" id="IPR012675">
    <property type="entry name" value="Beta-grasp_dom_sf"/>
</dbReference>